<feature type="domain" description="DUF4097" evidence="2">
    <location>
        <begin position="45"/>
        <end position="215"/>
    </location>
</feature>
<accession>A0A2A5B9G9</accession>
<dbReference type="Pfam" id="PF13349">
    <property type="entry name" value="DUF4097"/>
    <property type="match status" value="1"/>
</dbReference>
<evidence type="ECO:0000256" key="1">
    <source>
        <dbReference type="SAM" id="SignalP"/>
    </source>
</evidence>
<dbReference type="PANTHER" id="PTHR34094:SF1">
    <property type="entry name" value="PROTEIN FAM185A"/>
    <property type="match status" value="1"/>
</dbReference>
<sequence length="399" mass="41475">MSHFRTAIARLAIVSLAFTYSSSLQAASDDIEREFDVGTGGTLLIESDAGSIDINTWDQNSVRVRVRNPSGFKVDIDQRGDDVRVKADSRGGFFRIRRSSIRFVVNVPVDYNLELETGGGNIDVSDISGDVSVDTSGGNITIGTVSRGDVHADTSGGHIDIREVDGNVDADTSGGRITIGDVSGYVSADTSGGRITIGDVQGYILADTSGGNIEVGKGGSRVSLNTSGGTIRADWAIGALIADTSGGNIYLEGSDTSIEADTSGGNIVIEASNGPVNADTSGGSITVRGATGVVNADTSGGRIEVDLSAVRGDIGGSVELDTAGGDVTLRIPASLRATINARLNVSRRSRGDYRIYTDFPLTIREDNDEIVASGDLNGGGDRITLRTRNSDIHIVSVDN</sequence>
<organism evidence="3 4">
    <name type="scientific">SAR86 cluster bacterium</name>
    <dbReference type="NCBI Taxonomy" id="2030880"/>
    <lineage>
        <taxon>Bacteria</taxon>
        <taxon>Pseudomonadati</taxon>
        <taxon>Pseudomonadota</taxon>
        <taxon>Gammaproteobacteria</taxon>
        <taxon>SAR86 cluster</taxon>
    </lineage>
</organism>
<keyword evidence="1" id="KW-0732">Signal</keyword>
<dbReference type="AlphaFoldDB" id="A0A2A5B9G9"/>
<feature type="signal peptide" evidence="1">
    <location>
        <begin position="1"/>
        <end position="26"/>
    </location>
</feature>
<reference evidence="4" key="1">
    <citation type="submission" date="2017-08" db="EMBL/GenBank/DDBJ databases">
        <title>A dynamic microbial community with high functional redundancy inhabits the cold, oxic subseafloor aquifer.</title>
        <authorList>
            <person name="Tully B.J."/>
            <person name="Wheat C.G."/>
            <person name="Glazer B.T."/>
            <person name="Huber J.A."/>
        </authorList>
    </citation>
    <scope>NUCLEOTIDE SEQUENCE [LARGE SCALE GENOMIC DNA]</scope>
</reference>
<dbReference type="Proteomes" id="UP000218327">
    <property type="component" value="Unassembled WGS sequence"/>
</dbReference>
<proteinExistence type="predicted"/>
<protein>
    <recommendedName>
        <fullName evidence="2">DUF4097 domain-containing protein</fullName>
    </recommendedName>
</protein>
<feature type="chain" id="PRO_5012901588" description="DUF4097 domain-containing protein" evidence="1">
    <location>
        <begin position="27"/>
        <end position="399"/>
    </location>
</feature>
<gene>
    <name evidence="3" type="ORF">COA96_02065</name>
</gene>
<evidence type="ECO:0000313" key="4">
    <source>
        <dbReference type="Proteomes" id="UP000218327"/>
    </source>
</evidence>
<comment type="caution">
    <text evidence="3">The sequence shown here is derived from an EMBL/GenBank/DDBJ whole genome shotgun (WGS) entry which is preliminary data.</text>
</comment>
<dbReference type="InterPro" id="IPR025164">
    <property type="entry name" value="Toastrack_DUF4097"/>
</dbReference>
<evidence type="ECO:0000259" key="2">
    <source>
        <dbReference type="Pfam" id="PF13349"/>
    </source>
</evidence>
<dbReference type="EMBL" id="NVVJ01000004">
    <property type="protein sequence ID" value="PCJ27971.1"/>
    <property type="molecule type" value="Genomic_DNA"/>
</dbReference>
<name>A0A2A5B9G9_9GAMM</name>
<dbReference type="PANTHER" id="PTHR34094">
    <property type="match status" value="1"/>
</dbReference>
<evidence type="ECO:0000313" key="3">
    <source>
        <dbReference type="EMBL" id="PCJ27971.1"/>
    </source>
</evidence>